<evidence type="ECO:0000313" key="1">
    <source>
        <dbReference type="EMBL" id="GMH06299.1"/>
    </source>
</evidence>
<reference evidence="1" key="1">
    <citation type="submission" date="2023-05" db="EMBL/GenBank/DDBJ databases">
        <title>Nepenthes gracilis genome sequencing.</title>
        <authorList>
            <person name="Fukushima K."/>
        </authorList>
    </citation>
    <scope>NUCLEOTIDE SEQUENCE</scope>
    <source>
        <strain evidence="1">SING2019-196</strain>
    </source>
</reference>
<accession>A0AAD3XIZ9</accession>
<evidence type="ECO:0000313" key="2">
    <source>
        <dbReference type="Proteomes" id="UP001279734"/>
    </source>
</evidence>
<gene>
    <name evidence="1" type="ORF">Nepgr_008139</name>
</gene>
<proteinExistence type="predicted"/>
<dbReference type="EMBL" id="BSYO01000006">
    <property type="protein sequence ID" value="GMH06299.1"/>
    <property type="molecule type" value="Genomic_DNA"/>
</dbReference>
<keyword evidence="2" id="KW-1185">Reference proteome</keyword>
<name>A0AAD3XIZ9_NEPGR</name>
<dbReference type="AlphaFoldDB" id="A0AAD3XIZ9"/>
<protein>
    <submittedName>
        <fullName evidence="1">Uncharacterized protein</fullName>
    </submittedName>
</protein>
<organism evidence="1 2">
    <name type="scientific">Nepenthes gracilis</name>
    <name type="common">Slender pitcher plant</name>
    <dbReference type="NCBI Taxonomy" id="150966"/>
    <lineage>
        <taxon>Eukaryota</taxon>
        <taxon>Viridiplantae</taxon>
        <taxon>Streptophyta</taxon>
        <taxon>Embryophyta</taxon>
        <taxon>Tracheophyta</taxon>
        <taxon>Spermatophyta</taxon>
        <taxon>Magnoliopsida</taxon>
        <taxon>eudicotyledons</taxon>
        <taxon>Gunneridae</taxon>
        <taxon>Pentapetalae</taxon>
        <taxon>Caryophyllales</taxon>
        <taxon>Nepenthaceae</taxon>
        <taxon>Nepenthes</taxon>
    </lineage>
</organism>
<sequence>MFPTSHAEFLRVPGFLETDSPLFSLKGGHEIADNPQNVENEGKSDLSQTHALALNRYTGLASPHIVRVPK</sequence>
<comment type="caution">
    <text evidence="1">The sequence shown here is derived from an EMBL/GenBank/DDBJ whole genome shotgun (WGS) entry which is preliminary data.</text>
</comment>
<dbReference type="Proteomes" id="UP001279734">
    <property type="component" value="Unassembled WGS sequence"/>
</dbReference>